<organism evidence="1 2">
    <name type="scientific">Eragrostis curvula</name>
    <name type="common">weeping love grass</name>
    <dbReference type="NCBI Taxonomy" id="38414"/>
    <lineage>
        <taxon>Eukaryota</taxon>
        <taxon>Viridiplantae</taxon>
        <taxon>Streptophyta</taxon>
        <taxon>Embryophyta</taxon>
        <taxon>Tracheophyta</taxon>
        <taxon>Spermatophyta</taxon>
        <taxon>Magnoliopsida</taxon>
        <taxon>Liliopsida</taxon>
        <taxon>Poales</taxon>
        <taxon>Poaceae</taxon>
        <taxon>PACMAD clade</taxon>
        <taxon>Chloridoideae</taxon>
        <taxon>Eragrostideae</taxon>
        <taxon>Eragrostidinae</taxon>
        <taxon>Eragrostis</taxon>
    </lineage>
</organism>
<protein>
    <submittedName>
        <fullName evidence="1">Uncharacterized protein</fullName>
    </submittedName>
</protein>
<evidence type="ECO:0000313" key="1">
    <source>
        <dbReference type="EMBL" id="TVU12463.1"/>
    </source>
</evidence>
<dbReference type="Gramene" id="TVU12463">
    <property type="protein sequence ID" value="TVU12463"/>
    <property type="gene ID" value="EJB05_46111"/>
</dbReference>
<proteinExistence type="predicted"/>
<evidence type="ECO:0000313" key="2">
    <source>
        <dbReference type="Proteomes" id="UP000324897"/>
    </source>
</evidence>
<accession>A0A5J9TM36</accession>
<keyword evidence="2" id="KW-1185">Reference proteome</keyword>
<gene>
    <name evidence="1" type="ORF">EJB05_46111</name>
</gene>
<comment type="caution">
    <text evidence="1">The sequence shown here is derived from an EMBL/GenBank/DDBJ whole genome shotgun (WGS) entry which is preliminary data.</text>
</comment>
<name>A0A5J9TM36_9POAL</name>
<reference evidence="1 2" key="1">
    <citation type="journal article" date="2019" name="Sci. Rep.">
        <title>A high-quality genome of Eragrostis curvula grass provides insights into Poaceae evolution and supports new strategies to enhance forage quality.</title>
        <authorList>
            <person name="Carballo J."/>
            <person name="Santos B.A.C.M."/>
            <person name="Zappacosta D."/>
            <person name="Garbus I."/>
            <person name="Selva J.P."/>
            <person name="Gallo C.A."/>
            <person name="Diaz A."/>
            <person name="Albertini E."/>
            <person name="Caccamo M."/>
            <person name="Echenique V."/>
        </authorList>
    </citation>
    <scope>NUCLEOTIDE SEQUENCE [LARGE SCALE GENOMIC DNA]</scope>
    <source>
        <strain evidence="2">cv. Victoria</strain>
        <tissue evidence="1">Leaf</tissue>
    </source>
</reference>
<dbReference type="EMBL" id="RWGY01000039">
    <property type="protein sequence ID" value="TVU12463.1"/>
    <property type="molecule type" value="Genomic_DNA"/>
</dbReference>
<dbReference type="AlphaFoldDB" id="A0A5J9TM36"/>
<sequence length="110" mass="12359">MRGRLLPAAREATHEDDCSLQCARGTRGRLLQRAIDGCGRMSFGMHPEARRRSRGMQTLLRDIRTKIEVANVLYSKIWHIDVGLVDIKSLFCVAFLVSAKNVTVSGYVKL</sequence>
<dbReference type="Proteomes" id="UP000324897">
    <property type="component" value="Chromosome 3"/>
</dbReference>